<comment type="pathway">
    <text evidence="2 14">Cell wall biogenesis; peptidoglycan biosynthesis.</text>
</comment>
<keyword evidence="9 14" id="KW-0133">Cell shape</keyword>
<proteinExistence type="inferred from homology"/>
<evidence type="ECO:0000259" key="15">
    <source>
        <dbReference type="Pfam" id="PF01225"/>
    </source>
</evidence>
<keyword evidence="5 14" id="KW-0436">Ligase</keyword>
<keyword evidence="7 14" id="KW-0547">Nucleotide-binding</keyword>
<dbReference type="Gene3D" id="3.90.190.20">
    <property type="entry name" value="Mur ligase, C-terminal domain"/>
    <property type="match status" value="1"/>
</dbReference>
<dbReference type="RefSeq" id="WP_169115642.1">
    <property type="nucleotide sequence ID" value="NZ_JAAAUB010000004.1"/>
</dbReference>
<evidence type="ECO:0000256" key="11">
    <source>
        <dbReference type="ARBA" id="ARBA00023306"/>
    </source>
</evidence>
<evidence type="ECO:0000256" key="10">
    <source>
        <dbReference type="ARBA" id="ARBA00022984"/>
    </source>
</evidence>
<evidence type="ECO:0000256" key="14">
    <source>
        <dbReference type="HAMAP-Rule" id="MF_00046"/>
    </source>
</evidence>
<keyword evidence="6 14" id="KW-0132">Cell division</keyword>
<evidence type="ECO:0000259" key="16">
    <source>
        <dbReference type="Pfam" id="PF02875"/>
    </source>
</evidence>
<protein>
    <recommendedName>
        <fullName evidence="3 14">UDP-N-acetylmuramate--L-alanine ligase</fullName>
        <ecNumber evidence="3 14">6.3.2.8</ecNumber>
    </recommendedName>
    <alternativeName>
        <fullName evidence="14">UDP-N-acetylmuramoyl-L-alanine synthetase</fullName>
    </alternativeName>
</protein>
<dbReference type="InterPro" id="IPR036615">
    <property type="entry name" value="Mur_ligase_C_dom_sf"/>
</dbReference>
<dbReference type="GO" id="GO:0008763">
    <property type="term" value="F:UDP-N-acetylmuramate-L-alanine ligase activity"/>
    <property type="evidence" value="ECO:0007669"/>
    <property type="project" value="UniProtKB-EC"/>
</dbReference>
<comment type="caution">
    <text evidence="18">The sequence shown here is derived from an EMBL/GenBank/DDBJ whole genome shotgun (WGS) entry which is preliminary data.</text>
</comment>
<dbReference type="PANTHER" id="PTHR43445">
    <property type="entry name" value="UDP-N-ACETYLMURAMATE--L-ALANINE LIGASE-RELATED"/>
    <property type="match status" value="1"/>
</dbReference>
<dbReference type="Pfam" id="PF01225">
    <property type="entry name" value="Mur_ligase"/>
    <property type="match status" value="1"/>
</dbReference>
<comment type="similarity">
    <text evidence="14">Belongs to the MurCDEF family.</text>
</comment>
<evidence type="ECO:0000256" key="2">
    <source>
        <dbReference type="ARBA" id="ARBA00004752"/>
    </source>
</evidence>
<organism evidence="18 19">
    <name type="scientific">Tepidiphilus baoligensis</name>
    <dbReference type="NCBI Taxonomy" id="2698687"/>
    <lineage>
        <taxon>Bacteria</taxon>
        <taxon>Pseudomonadati</taxon>
        <taxon>Pseudomonadota</taxon>
        <taxon>Hydrogenophilia</taxon>
        <taxon>Hydrogenophilales</taxon>
        <taxon>Hydrogenophilaceae</taxon>
        <taxon>Tepidiphilus</taxon>
    </lineage>
</organism>
<dbReference type="InterPro" id="IPR050061">
    <property type="entry name" value="MurCDEF_pg_biosynth"/>
</dbReference>
<dbReference type="Proteomes" id="UP000669605">
    <property type="component" value="Unassembled WGS sequence"/>
</dbReference>
<dbReference type="Pfam" id="PF08245">
    <property type="entry name" value="Mur_ligase_M"/>
    <property type="match status" value="1"/>
</dbReference>
<dbReference type="Gene3D" id="3.40.1190.10">
    <property type="entry name" value="Mur-like, catalytic domain"/>
    <property type="match status" value="1"/>
</dbReference>
<evidence type="ECO:0000313" key="18">
    <source>
        <dbReference type="EMBL" id="NMH16375.1"/>
    </source>
</evidence>
<feature type="domain" description="Mur ligase C-terminal" evidence="16">
    <location>
        <begin position="335"/>
        <end position="456"/>
    </location>
</feature>
<sequence length="484" mass="52173">MKHRVKRVHFVGIGGVGMSGIAEVLCHLGFEVSGSDLAESATLARLRALGVRVMVGHAPEHVVGVDAVVVSSAVAPDNPEVLAARAAGIPVVPRAQMLAELMRFKQGIAIAGTHGKTTTTSLVASILAEGGLDPTFVIGGRLIAAGSNARLGQGEYLVAEADESDASFLHLSPVMAVVTNIDADHMATYGHDFERLKTSFVDFLHRLPFWGVAVLCLDDPQVASIVPHVERPVVGYGLTAESALVRAEHVRAEGGRMLFTAVRRNGRETRLPIELNLPGLHNVRNALAAITVASELQVPDEAIVHALARFQGVGRRFQRHGDLPLIDEDGTVHGTYTLIDDYGHHPVEMQATLDAVRLAFPGRRVVVVFQPHRYSRTRDCFEDFVRVLSEVDSLVLLEVYPAGEEPIPAADGRSLARALRLRGRVEPVFVDGLDDVPAVLPRVVRDGDVVVTMGAGSIGRLPVRLVQEVQERTRLEPANEERAA</sequence>
<comment type="subcellular location">
    <subcellularLocation>
        <location evidence="1 14">Cytoplasm</location>
    </subcellularLocation>
</comment>
<dbReference type="HAMAP" id="MF_00046">
    <property type="entry name" value="MurC"/>
    <property type="match status" value="1"/>
</dbReference>
<dbReference type="PANTHER" id="PTHR43445:SF3">
    <property type="entry name" value="UDP-N-ACETYLMURAMATE--L-ALANINE LIGASE"/>
    <property type="match status" value="1"/>
</dbReference>
<evidence type="ECO:0000256" key="12">
    <source>
        <dbReference type="ARBA" id="ARBA00023316"/>
    </source>
</evidence>
<reference evidence="18 19" key="1">
    <citation type="journal article" date="2020" name="Curr. Microbiol.">
        <title>Tepidiphilus baoligensis sp. nov., a Novel Bacterium of the Family Hydrogenophilaceae Isolated from an Oil Reservoir.</title>
        <authorList>
            <person name="Zhang X."/>
            <person name="Wang G."/>
            <person name="Ma X."/>
            <person name="Yu J."/>
            <person name="You J."/>
            <person name="Xue Y."/>
            <person name="Ma Y."/>
        </authorList>
    </citation>
    <scope>NUCLEOTIDE SEQUENCE [LARGE SCALE GENOMIC DNA]</scope>
    <source>
        <strain evidence="18 19">B18-69</strain>
    </source>
</reference>
<evidence type="ECO:0000256" key="8">
    <source>
        <dbReference type="ARBA" id="ARBA00022840"/>
    </source>
</evidence>
<keyword evidence="11 14" id="KW-0131">Cell cycle</keyword>
<dbReference type="NCBIfam" id="TIGR01082">
    <property type="entry name" value="murC"/>
    <property type="match status" value="1"/>
</dbReference>
<evidence type="ECO:0000256" key="4">
    <source>
        <dbReference type="ARBA" id="ARBA00022490"/>
    </source>
</evidence>
<comment type="function">
    <text evidence="14">Cell wall formation.</text>
</comment>
<evidence type="ECO:0000256" key="13">
    <source>
        <dbReference type="ARBA" id="ARBA00047833"/>
    </source>
</evidence>
<keyword evidence="8 14" id="KW-0067">ATP-binding</keyword>
<feature type="domain" description="Mur ligase central" evidence="17">
    <location>
        <begin position="110"/>
        <end position="293"/>
    </location>
</feature>
<dbReference type="SUPFAM" id="SSF53623">
    <property type="entry name" value="MurD-like peptide ligases, catalytic domain"/>
    <property type="match status" value="1"/>
</dbReference>
<evidence type="ECO:0000313" key="19">
    <source>
        <dbReference type="Proteomes" id="UP000669605"/>
    </source>
</evidence>
<keyword evidence="19" id="KW-1185">Reference proteome</keyword>
<dbReference type="SUPFAM" id="SSF53244">
    <property type="entry name" value="MurD-like peptide ligases, peptide-binding domain"/>
    <property type="match status" value="1"/>
</dbReference>
<dbReference type="Pfam" id="PF02875">
    <property type="entry name" value="Mur_ligase_C"/>
    <property type="match status" value="1"/>
</dbReference>
<name>A0ABX1QMT7_9PROT</name>
<dbReference type="EMBL" id="JAAAUB010000004">
    <property type="protein sequence ID" value="NMH16375.1"/>
    <property type="molecule type" value="Genomic_DNA"/>
</dbReference>
<gene>
    <name evidence="14" type="primary">murC</name>
    <name evidence="18" type="ORF">GV368_04490</name>
</gene>
<dbReference type="InterPro" id="IPR036565">
    <property type="entry name" value="Mur-like_cat_sf"/>
</dbReference>
<dbReference type="Gene3D" id="3.40.50.720">
    <property type="entry name" value="NAD(P)-binding Rossmann-like Domain"/>
    <property type="match status" value="1"/>
</dbReference>
<feature type="binding site" evidence="14">
    <location>
        <begin position="112"/>
        <end position="118"/>
    </location>
    <ligand>
        <name>ATP</name>
        <dbReference type="ChEBI" id="CHEBI:30616"/>
    </ligand>
</feature>
<keyword evidence="12 14" id="KW-0961">Cell wall biogenesis/degradation</keyword>
<feature type="domain" description="Mur ligase N-terminal catalytic" evidence="15">
    <location>
        <begin position="8"/>
        <end position="105"/>
    </location>
</feature>
<keyword evidence="4 14" id="KW-0963">Cytoplasm</keyword>
<dbReference type="EC" id="6.3.2.8" evidence="3 14"/>
<accession>A0ABX1QMT7</accession>
<dbReference type="InterPro" id="IPR005758">
    <property type="entry name" value="UDP-N-AcMur_Ala_ligase_MurC"/>
</dbReference>
<evidence type="ECO:0000256" key="5">
    <source>
        <dbReference type="ARBA" id="ARBA00022598"/>
    </source>
</evidence>
<evidence type="ECO:0000256" key="6">
    <source>
        <dbReference type="ARBA" id="ARBA00022618"/>
    </source>
</evidence>
<dbReference type="InterPro" id="IPR004101">
    <property type="entry name" value="Mur_ligase_C"/>
</dbReference>
<dbReference type="InterPro" id="IPR000713">
    <property type="entry name" value="Mur_ligase_N"/>
</dbReference>
<evidence type="ECO:0000256" key="9">
    <source>
        <dbReference type="ARBA" id="ARBA00022960"/>
    </source>
</evidence>
<dbReference type="InterPro" id="IPR013221">
    <property type="entry name" value="Mur_ligase_cen"/>
</dbReference>
<comment type="catalytic activity">
    <reaction evidence="13 14">
        <text>UDP-N-acetyl-alpha-D-muramate + L-alanine + ATP = UDP-N-acetyl-alpha-D-muramoyl-L-alanine + ADP + phosphate + H(+)</text>
        <dbReference type="Rhea" id="RHEA:23372"/>
        <dbReference type="ChEBI" id="CHEBI:15378"/>
        <dbReference type="ChEBI" id="CHEBI:30616"/>
        <dbReference type="ChEBI" id="CHEBI:43474"/>
        <dbReference type="ChEBI" id="CHEBI:57972"/>
        <dbReference type="ChEBI" id="CHEBI:70757"/>
        <dbReference type="ChEBI" id="CHEBI:83898"/>
        <dbReference type="ChEBI" id="CHEBI:456216"/>
        <dbReference type="EC" id="6.3.2.8"/>
    </reaction>
</comment>
<dbReference type="SUPFAM" id="SSF51984">
    <property type="entry name" value="MurCD N-terminal domain"/>
    <property type="match status" value="1"/>
</dbReference>
<evidence type="ECO:0000259" key="17">
    <source>
        <dbReference type="Pfam" id="PF08245"/>
    </source>
</evidence>
<evidence type="ECO:0000256" key="7">
    <source>
        <dbReference type="ARBA" id="ARBA00022741"/>
    </source>
</evidence>
<evidence type="ECO:0000256" key="1">
    <source>
        <dbReference type="ARBA" id="ARBA00004496"/>
    </source>
</evidence>
<keyword evidence="10 14" id="KW-0573">Peptidoglycan synthesis</keyword>
<evidence type="ECO:0000256" key="3">
    <source>
        <dbReference type="ARBA" id="ARBA00012211"/>
    </source>
</evidence>